<dbReference type="PANTHER" id="PTHR43734:SF1">
    <property type="entry name" value="PHYTOENE DESATURASE"/>
    <property type="match status" value="1"/>
</dbReference>
<dbReference type="AlphaFoldDB" id="A0A317KVM9"/>
<dbReference type="EMBL" id="QGTD01000014">
    <property type="protein sequence ID" value="PWU67426.1"/>
    <property type="molecule type" value="Genomic_DNA"/>
</dbReference>
<dbReference type="GO" id="GO:0016491">
    <property type="term" value="F:oxidoreductase activity"/>
    <property type="evidence" value="ECO:0007669"/>
    <property type="project" value="InterPro"/>
</dbReference>
<dbReference type="InterPro" id="IPR036188">
    <property type="entry name" value="FAD/NAD-bd_sf"/>
</dbReference>
<feature type="domain" description="Amine oxidase" evidence="2">
    <location>
        <begin position="14"/>
        <end position="421"/>
    </location>
</feature>
<protein>
    <submittedName>
        <fullName evidence="3">FAD-dependent pyridine nucleotide-disulfide oxidoreductase</fullName>
    </submittedName>
</protein>
<accession>A0A317KVM9</accession>
<sequence length="439" mass="49428">MTRKWDVIIVGGGLAGYVAANYLIKTNRSILLIEKGKIVGGRARTTKMNDQCFNLGPHALYKKGKATAILEELDIKLNGSSPRLSGILMDNHIEYAAPFSPSTLFSTQLLNTKERMEWIKVLLKLMTITPEKLANLTFQQWVRQVTQSKMVESLLYTLGRLASYCHAPEKVSAKAILSCVKSAMGGVLYLDGGWQTMINQLHNRATHSGMEVWQHTHVKQIEPAQQKQFQLVLSNGKKILGEHVICTTGPHELNDILSKKMVFPQREFLSQITPIRGATLDIALTQLPNQNQLFAMDIKAPLYYSVHSAFARLSNHPRNAILHVFKYHHPDQHMDGAIIKKELEQFLDVLQPGWQEYVIFKRFLPHITVNQRLPQIGDEQKILDCQTEIPGLYIAGDWASPHSILAEAAITSGKQAAEKVILNEKRHNDGDYKSRLSAI</sequence>
<name>A0A317KVM9_9BACI</name>
<comment type="caution">
    <text evidence="3">The sequence shown here is derived from an EMBL/GenBank/DDBJ whole genome shotgun (WGS) entry which is preliminary data.</text>
</comment>
<dbReference type="RefSeq" id="WP_109985116.1">
    <property type="nucleotide sequence ID" value="NZ_QGTD01000014.1"/>
</dbReference>
<dbReference type="OrthoDB" id="269318at2"/>
<gene>
    <name evidence="3" type="ORF">DLJ74_15220</name>
</gene>
<evidence type="ECO:0000313" key="4">
    <source>
        <dbReference type="Proteomes" id="UP000245624"/>
    </source>
</evidence>
<reference evidence="3 4" key="1">
    <citation type="submission" date="2018-05" db="EMBL/GenBank/DDBJ databases">
        <title>Genomic analysis of Gracilibacillus dipsosauri DD1 reveals novel features of a salt-tolerant amylase.</title>
        <authorList>
            <person name="Deutch C.E."/>
            <person name="Yang S."/>
        </authorList>
    </citation>
    <scope>NUCLEOTIDE SEQUENCE [LARGE SCALE GENOMIC DNA]</scope>
    <source>
        <strain evidence="3 4">DD1</strain>
    </source>
</reference>
<dbReference type="Gene3D" id="3.50.50.60">
    <property type="entry name" value="FAD/NAD(P)-binding domain"/>
    <property type="match status" value="1"/>
</dbReference>
<dbReference type="Proteomes" id="UP000245624">
    <property type="component" value="Unassembled WGS sequence"/>
</dbReference>
<organism evidence="3 4">
    <name type="scientific">Gracilibacillus dipsosauri</name>
    <dbReference type="NCBI Taxonomy" id="178340"/>
    <lineage>
        <taxon>Bacteria</taxon>
        <taxon>Bacillati</taxon>
        <taxon>Bacillota</taxon>
        <taxon>Bacilli</taxon>
        <taxon>Bacillales</taxon>
        <taxon>Bacillaceae</taxon>
        <taxon>Gracilibacillus</taxon>
    </lineage>
</organism>
<comment type="similarity">
    <text evidence="1">Belongs to the carotenoid/retinoid oxidoreductase family. CrtN subfamily.</text>
</comment>
<evidence type="ECO:0000313" key="3">
    <source>
        <dbReference type="EMBL" id="PWU67426.1"/>
    </source>
</evidence>
<dbReference type="PANTHER" id="PTHR43734">
    <property type="entry name" value="PHYTOENE DESATURASE"/>
    <property type="match status" value="1"/>
</dbReference>
<dbReference type="SUPFAM" id="SSF51905">
    <property type="entry name" value="FAD/NAD(P)-binding domain"/>
    <property type="match status" value="1"/>
</dbReference>
<dbReference type="InterPro" id="IPR002937">
    <property type="entry name" value="Amino_oxidase"/>
</dbReference>
<evidence type="ECO:0000259" key="2">
    <source>
        <dbReference type="Pfam" id="PF01593"/>
    </source>
</evidence>
<dbReference type="Pfam" id="PF01593">
    <property type="entry name" value="Amino_oxidase"/>
    <property type="match status" value="1"/>
</dbReference>
<dbReference type="PRINTS" id="PR00368">
    <property type="entry name" value="FADPNR"/>
</dbReference>
<dbReference type="Gene3D" id="3.90.660.50">
    <property type="match status" value="1"/>
</dbReference>
<keyword evidence="4" id="KW-1185">Reference proteome</keyword>
<evidence type="ECO:0000256" key="1">
    <source>
        <dbReference type="ARBA" id="ARBA00038322"/>
    </source>
</evidence>
<proteinExistence type="inferred from homology"/>